<accession>A0A4R6DDY9</accession>
<dbReference type="RefSeq" id="WP_243736394.1">
    <property type="nucleotide sequence ID" value="NZ_SNVW01000010.1"/>
</dbReference>
<dbReference type="EMBL" id="SNVW01000010">
    <property type="protein sequence ID" value="TDN42815.1"/>
    <property type="molecule type" value="Genomic_DNA"/>
</dbReference>
<organism evidence="2 3">
    <name type="scientific">Curtobacterium flaccumfaciens</name>
    <dbReference type="NCBI Taxonomy" id="2035"/>
    <lineage>
        <taxon>Bacteria</taxon>
        <taxon>Bacillati</taxon>
        <taxon>Actinomycetota</taxon>
        <taxon>Actinomycetes</taxon>
        <taxon>Micrococcales</taxon>
        <taxon>Microbacteriaceae</taxon>
        <taxon>Curtobacterium</taxon>
    </lineage>
</organism>
<sequence length="131" mass="14398">MIDTRNAFSGFSVRDVPEARRFYEEVLGFETSEDHGMLLLHVGDGHPVLVYPKGDAHEPASFTVLNLPVSDIEAEVDELAGRGVVFEHYEGMTDERGINRRGGPLIAWFRDPSGNVLSVLSEPEDAGTSPE</sequence>
<evidence type="ECO:0000259" key="1">
    <source>
        <dbReference type="PROSITE" id="PS51819"/>
    </source>
</evidence>
<reference evidence="2 3" key="1">
    <citation type="submission" date="2019-03" db="EMBL/GenBank/DDBJ databases">
        <title>Genomic analyses of the natural microbiome of Caenorhabditis elegans.</title>
        <authorList>
            <person name="Samuel B."/>
        </authorList>
    </citation>
    <scope>NUCLEOTIDE SEQUENCE [LARGE SCALE GENOMIC DNA]</scope>
    <source>
        <strain evidence="2 3">JUb65</strain>
    </source>
</reference>
<dbReference type="Proteomes" id="UP000295764">
    <property type="component" value="Unassembled WGS sequence"/>
</dbReference>
<dbReference type="InterPro" id="IPR004360">
    <property type="entry name" value="Glyas_Fos-R_dOase_dom"/>
</dbReference>
<dbReference type="InterPro" id="IPR029068">
    <property type="entry name" value="Glyas_Bleomycin-R_OHBP_Dase"/>
</dbReference>
<keyword evidence="2" id="KW-0560">Oxidoreductase</keyword>
<dbReference type="AlphaFoldDB" id="A0A4R6DDY9"/>
<dbReference type="PROSITE" id="PS51819">
    <property type="entry name" value="VOC"/>
    <property type="match status" value="1"/>
</dbReference>
<proteinExistence type="predicted"/>
<dbReference type="SUPFAM" id="SSF54593">
    <property type="entry name" value="Glyoxalase/Bleomycin resistance protein/Dihydroxybiphenyl dioxygenase"/>
    <property type="match status" value="1"/>
</dbReference>
<dbReference type="InterPro" id="IPR037523">
    <property type="entry name" value="VOC_core"/>
</dbReference>
<protein>
    <submittedName>
        <fullName evidence="2">Glyoxalase/bleomycin resistance protein/dioxygenase superfamily protein</fullName>
    </submittedName>
</protein>
<evidence type="ECO:0000313" key="2">
    <source>
        <dbReference type="EMBL" id="TDN42815.1"/>
    </source>
</evidence>
<dbReference type="Gene3D" id="3.10.180.10">
    <property type="entry name" value="2,3-Dihydroxybiphenyl 1,2-Dioxygenase, domain 1"/>
    <property type="match status" value="1"/>
</dbReference>
<dbReference type="Pfam" id="PF00903">
    <property type="entry name" value="Glyoxalase"/>
    <property type="match status" value="1"/>
</dbReference>
<feature type="domain" description="VOC" evidence="1">
    <location>
        <begin position="5"/>
        <end position="122"/>
    </location>
</feature>
<comment type="caution">
    <text evidence="2">The sequence shown here is derived from an EMBL/GenBank/DDBJ whole genome shotgun (WGS) entry which is preliminary data.</text>
</comment>
<name>A0A4R6DDY9_9MICO</name>
<keyword evidence="2" id="KW-0223">Dioxygenase</keyword>
<gene>
    <name evidence="2" type="ORF">EDF64_11072</name>
</gene>
<evidence type="ECO:0000313" key="3">
    <source>
        <dbReference type="Proteomes" id="UP000295764"/>
    </source>
</evidence>
<dbReference type="GO" id="GO:0051213">
    <property type="term" value="F:dioxygenase activity"/>
    <property type="evidence" value="ECO:0007669"/>
    <property type="project" value="UniProtKB-KW"/>
</dbReference>